<reference evidence="2 3" key="1">
    <citation type="journal article" date="2014" name="Nat. Genet.">
        <title>Whole-genome sequence of a flatfish provides insights into ZW sex chromosome evolution and adaptation to a benthic lifestyle.</title>
        <authorList>
            <person name="Chen S."/>
            <person name="Zhang G."/>
            <person name="Shao C."/>
            <person name="Huang Q."/>
            <person name="Liu G."/>
            <person name="Zhang P."/>
            <person name="Song W."/>
            <person name="An N."/>
            <person name="Chalopin D."/>
            <person name="Volff J.N."/>
            <person name="Hong Y."/>
            <person name="Li Q."/>
            <person name="Sha Z."/>
            <person name="Zhou H."/>
            <person name="Xie M."/>
            <person name="Yu Q."/>
            <person name="Liu Y."/>
            <person name="Xiang H."/>
            <person name="Wang N."/>
            <person name="Wu K."/>
            <person name="Yang C."/>
            <person name="Zhou Q."/>
            <person name="Liao X."/>
            <person name="Yang L."/>
            <person name="Hu Q."/>
            <person name="Zhang J."/>
            <person name="Meng L."/>
            <person name="Jin L."/>
            <person name="Tian Y."/>
            <person name="Lian J."/>
            <person name="Yang J."/>
            <person name="Miao G."/>
            <person name="Liu S."/>
            <person name="Liang Z."/>
            <person name="Yan F."/>
            <person name="Li Y."/>
            <person name="Sun B."/>
            <person name="Zhang H."/>
            <person name="Zhang J."/>
            <person name="Zhu Y."/>
            <person name="Du M."/>
            <person name="Zhao Y."/>
            <person name="Schartl M."/>
            <person name="Tang Q."/>
            <person name="Wang J."/>
        </authorList>
    </citation>
    <scope>NUCLEOTIDE SEQUENCE</scope>
</reference>
<evidence type="ECO:0000313" key="3">
    <source>
        <dbReference type="Proteomes" id="UP000265120"/>
    </source>
</evidence>
<reference evidence="2" key="2">
    <citation type="submission" date="2025-08" db="UniProtKB">
        <authorList>
            <consortium name="Ensembl"/>
        </authorList>
    </citation>
    <scope>IDENTIFICATION</scope>
</reference>
<feature type="compositionally biased region" description="Polar residues" evidence="1">
    <location>
        <begin position="101"/>
        <end position="115"/>
    </location>
</feature>
<protein>
    <submittedName>
        <fullName evidence="2">Uncharacterized protein</fullName>
    </submittedName>
</protein>
<feature type="region of interest" description="Disordered" evidence="1">
    <location>
        <begin position="1"/>
        <end position="31"/>
    </location>
</feature>
<sequence length="128" mass="14217">LKGAHSLRGLLTVGSPRSRRKEEAERGRRRTAYRATGGWGGIVARAWQSVDKGVRVKEGGKDREVEGKEIRDLATVGLSPRHCQPDNGNGRKRREWEKVSPCTSPVNVTNGSGTKLDSHKSQGKWRQF</sequence>
<reference evidence="2" key="3">
    <citation type="submission" date="2025-09" db="UniProtKB">
        <authorList>
            <consortium name="Ensembl"/>
        </authorList>
    </citation>
    <scope>IDENTIFICATION</scope>
</reference>
<evidence type="ECO:0000313" key="2">
    <source>
        <dbReference type="Ensembl" id="ENSCSEP00000006799.1"/>
    </source>
</evidence>
<dbReference type="AlphaFoldDB" id="A0A3P8UYA5"/>
<accession>A0A3P8UYA5</accession>
<dbReference type="Proteomes" id="UP000265120">
    <property type="component" value="Chromosome 16"/>
</dbReference>
<evidence type="ECO:0000256" key="1">
    <source>
        <dbReference type="SAM" id="MobiDB-lite"/>
    </source>
</evidence>
<dbReference type="InParanoid" id="A0A3P8UYA5"/>
<feature type="region of interest" description="Disordered" evidence="1">
    <location>
        <begin position="78"/>
        <end position="128"/>
    </location>
</feature>
<dbReference type="Ensembl" id="ENSCSET00000006873.1">
    <property type="protein sequence ID" value="ENSCSEP00000006799.1"/>
    <property type="gene ID" value="ENSCSEG00000004395.1"/>
</dbReference>
<proteinExistence type="predicted"/>
<name>A0A3P8UYA5_CYNSE</name>
<organism evidence="2 3">
    <name type="scientific">Cynoglossus semilaevis</name>
    <name type="common">Tongue sole</name>
    <dbReference type="NCBI Taxonomy" id="244447"/>
    <lineage>
        <taxon>Eukaryota</taxon>
        <taxon>Metazoa</taxon>
        <taxon>Chordata</taxon>
        <taxon>Craniata</taxon>
        <taxon>Vertebrata</taxon>
        <taxon>Euteleostomi</taxon>
        <taxon>Actinopterygii</taxon>
        <taxon>Neopterygii</taxon>
        <taxon>Teleostei</taxon>
        <taxon>Neoteleostei</taxon>
        <taxon>Acanthomorphata</taxon>
        <taxon>Carangaria</taxon>
        <taxon>Pleuronectiformes</taxon>
        <taxon>Pleuronectoidei</taxon>
        <taxon>Cynoglossidae</taxon>
        <taxon>Cynoglossinae</taxon>
        <taxon>Cynoglossus</taxon>
    </lineage>
</organism>
<keyword evidence="3" id="KW-1185">Reference proteome</keyword>